<dbReference type="VEuPathDB" id="MicrosporidiaDB:Eint_091950"/>
<dbReference type="GeneID" id="9698515"/>
<feature type="coiled-coil region" evidence="1">
    <location>
        <begin position="314"/>
        <end position="398"/>
    </location>
</feature>
<gene>
    <name evidence="2" type="ORF">Eint_091950</name>
</gene>
<dbReference type="AlphaFoldDB" id="E0S986"/>
<reference evidence="2 3" key="1">
    <citation type="journal article" date="2010" name="Nat. Commun.">
        <title>The complete sequence of the smallest known nuclear genome from the microsporidian Encephalitozoon intestinalis.</title>
        <authorList>
            <person name="Corradi N."/>
            <person name="Pombert J.-F."/>
            <person name="Farinelli L."/>
            <person name="Didier E.S."/>
            <person name="Keeling P.J."/>
        </authorList>
    </citation>
    <scope>NUCLEOTIDE SEQUENCE [LARGE SCALE GENOMIC DNA]</scope>
    <source>
        <strain evidence="2 3">ATCC 50506</strain>
    </source>
</reference>
<evidence type="ECO:0000256" key="1">
    <source>
        <dbReference type="SAM" id="Coils"/>
    </source>
</evidence>
<dbReference type="HOGENOM" id="CLU_062477_0_0_1"/>
<dbReference type="EMBL" id="CP001950">
    <property type="protein sequence ID" value="ADM12321.2"/>
    <property type="molecule type" value="Genomic_DNA"/>
</dbReference>
<proteinExistence type="predicted"/>
<reference evidence="2 3" key="2">
    <citation type="journal article" date="2012" name="Proc. Natl. Acad. Sci. U.S.A.">
        <title>Gain and loss of multiple functionally related, horizontally transferred genes in the reduced genomes of two microsporidian parasites.</title>
        <authorList>
            <person name="Pombert J.-F."/>
            <person name="Selman M."/>
            <person name="Burki F."/>
            <person name="Bardell F.T."/>
            <person name="Farinelli L."/>
            <person name="Solter L.F."/>
            <person name="Whitman D.W."/>
            <person name="Weiss L.M."/>
            <person name="Corradi N."/>
            <person name="Keeling P.J."/>
        </authorList>
    </citation>
    <scope>NUCLEOTIDE SEQUENCE [LARGE SCALE GENOMIC DNA]</scope>
    <source>
        <strain evidence="2 3">ATCC 50506</strain>
    </source>
</reference>
<sequence>MEFLDRLILGSRTPRYADEALFPSRTYKKPMCNRKHCNTSCTSRVLEEFEFWAYFLSEKEPNRREVRKKIHTMSKDLRFSIWIKCVGSREKFIRMKEIGLSNTKEARDVESKEDGNRKLDDKGLVKFILDMCRDAEGNNQEAIFNILKNLERDFSSISNKKLLALTIMHILELPYASPQTTYRFIHSLMESHNFCSVFSGFNESELDNGMDQDDENSVHSAFWKFIISENALVFDRIIDLLVCYEGANIASVPTFLKKQTGDNDVQKWVEFISVRSNLDKLGSVFDSERLEGPTEVEDREETYFDFLVIQNETIKAQEMMKIETNEKLNSLKEERDELYAQKVNLMEACSSLESDLKEYQKEYVKKVEEMLHSVEDKCEKYEKENMELKAKVDEKEQVKDL</sequence>
<name>E0S986_ENCIT</name>
<keyword evidence="1" id="KW-0175">Coiled coil</keyword>
<accession>E0S986</accession>
<protein>
    <submittedName>
        <fullName evidence="2">Uncharacterized protein</fullName>
    </submittedName>
</protein>
<evidence type="ECO:0000313" key="3">
    <source>
        <dbReference type="Proteomes" id="UP000002313"/>
    </source>
</evidence>
<dbReference type="Proteomes" id="UP000002313">
    <property type="component" value="Chromosome IX"/>
</dbReference>
<keyword evidence="3" id="KW-1185">Reference proteome</keyword>
<dbReference type="KEGG" id="ein:Eint_091950"/>
<organism evidence="2 3">
    <name type="scientific">Encephalitozoon intestinalis (strain ATCC 50506)</name>
    <name type="common">Microsporidian parasite</name>
    <name type="synonym">Septata intestinalis</name>
    <dbReference type="NCBI Taxonomy" id="876142"/>
    <lineage>
        <taxon>Eukaryota</taxon>
        <taxon>Fungi</taxon>
        <taxon>Fungi incertae sedis</taxon>
        <taxon>Microsporidia</taxon>
        <taxon>Unikaryonidae</taxon>
        <taxon>Encephalitozoon</taxon>
    </lineage>
</organism>
<dbReference type="RefSeq" id="XP_003073681.2">
    <property type="nucleotide sequence ID" value="XM_003073635.2"/>
</dbReference>
<evidence type="ECO:0000313" key="2">
    <source>
        <dbReference type="EMBL" id="ADM12321.2"/>
    </source>
</evidence>
<dbReference type="OrthoDB" id="2191863at2759"/>